<feature type="region of interest" description="Disordered" evidence="1">
    <location>
        <begin position="1"/>
        <end position="25"/>
    </location>
</feature>
<dbReference type="Proteomes" id="UP000282800">
    <property type="component" value="Unassembled WGS sequence"/>
</dbReference>
<dbReference type="EMBL" id="RWYU02000011">
    <property type="protein sequence ID" value="RYJ59437.1"/>
    <property type="molecule type" value="Genomic_DNA"/>
</dbReference>
<sequence>MSTKLAHESGRQQARAPLWGARGGDASCEPAVAPVARVERFLLSSGFLPFSVLSFCTRG</sequence>
<evidence type="ECO:0000313" key="2">
    <source>
        <dbReference type="EMBL" id="RYJ59437.1"/>
    </source>
</evidence>
<dbReference type="AlphaFoldDB" id="A0A482U0D2"/>
<organism evidence="2 3">
    <name type="scientific">Pseudomonas songnenensis</name>
    <dbReference type="NCBI Taxonomy" id="1176259"/>
    <lineage>
        <taxon>Bacteria</taxon>
        <taxon>Pseudomonadati</taxon>
        <taxon>Pseudomonadota</taxon>
        <taxon>Gammaproteobacteria</taxon>
        <taxon>Pseudomonadales</taxon>
        <taxon>Pseudomonadaceae</taxon>
        <taxon>Pseudomonas</taxon>
    </lineage>
</organism>
<reference evidence="2 3" key="1">
    <citation type="submission" date="2019-01" db="EMBL/GenBank/DDBJ databases">
        <title>High-quality draft genome of. Pseudomonas songnenensis str. L103, a full-fledged denitrifier isolated from 100 meters deep aquifer in a heavily nitrogen fertilized agricultural area.</title>
        <authorList>
            <person name="Liu M."/>
            <person name="Liu B."/>
        </authorList>
    </citation>
    <scope>NUCLEOTIDE SEQUENCE [LARGE SCALE GENOMIC DNA]</scope>
    <source>
        <strain evidence="2 3">L103</strain>
    </source>
</reference>
<accession>A0A482U0D2</accession>
<feature type="compositionally biased region" description="Basic and acidic residues" evidence="1">
    <location>
        <begin position="1"/>
        <end position="10"/>
    </location>
</feature>
<proteinExistence type="predicted"/>
<comment type="caution">
    <text evidence="2">The sequence shown here is derived from an EMBL/GenBank/DDBJ whole genome shotgun (WGS) entry which is preliminary data.</text>
</comment>
<protein>
    <submittedName>
        <fullName evidence="2">Uncharacterized protein</fullName>
    </submittedName>
</protein>
<dbReference type="RefSeq" id="WP_126190639.1">
    <property type="nucleotide sequence ID" value="NZ_RWYU02000011.1"/>
</dbReference>
<evidence type="ECO:0000313" key="3">
    <source>
        <dbReference type="Proteomes" id="UP000282800"/>
    </source>
</evidence>
<gene>
    <name evidence="2" type="ORF">EJA06_021425</name>
</gene>
<name>A0A482U0D2_9PSED</name>
<evidence type="ECO:0000256" key="1">
    <source>
        <dbReference type="SAM" id="MobiDB-lite"/>
    </source>
</evidence>